<name>A0A5N5HAH7_9ROSA</name>
<accession>A0A5N5HAH7</accession>
<gene>
    <name evidence="1" type="ORF">D8674_037880</name>
</gene>
<keyword evidence="1" id="KW-0482">Metalloprotease</keyword>
<dbReference type="Proteomes" id="UP000327157">
    <property type="component" value="Unassembled WGS sequence"/>
</dbReference>
<organism evidence="1 2">
    <name type="scientific">Pyrus ussuriensis x Pyrus communis</name>
    <dbReference type="NCBI Taxonomy" id="2448454"/>
    <lineage>
        <taxon>Eukaryota</taxon>
        <taxon>Viridiplantae</taxon>
        <taxon>Streptophyta</taxon>
        <taxon>Embryophyta</taxon>
        <taxon>Tracheophyta</taxon>
        <taxon>Spermatophyta</taxon>
        <taxon>Magnoliopsida</taxon>
        <taxon>eudicotyledons</taxon>
        <taxon>Gunneridae</taxon>
        <taxon>Pentapetalae</taxon>
        <taxon>rosids</taxon>
        <taxon>fabids</taxon>
        <taxon>Rosales</taxon>
        <taxon>Rosaceae</taxon>
        <taxon>Amygdaloideae</taxon>
        <taxon>Maleae</taxon>
        <taxon>Pyrus</taxon>
    </lineage>
</organism>
<dbReference type="AlphaFoldDB" id="A0A5N5HAH7"/>
<dbReference type="GO" id="GO:0008237">
    <property type="term" value="F:metallopeptidase activity"/>
    <property type="evidence" value="ECO:0007669"/>
    <property type="project" value="UniProtKB-KW"/>
</dbReference>
<evidence type="ECO:0000313" key="1">
    <source>
        <dbReference type="EMBL" id="KAB2623927.1"/>
    </source>
</evidence>
<keyword evidence="1" id="KW-0378">Hydrolase</keyword>
<dbReference type="OrthoDB" id="10602100at2759"/>
<sequence>MRSSNAWKFFRLSSSSLFIQPIHLLPSHTLLISRASSMKIYLWVNPGFVGADHANIINEADLLVGRGETVAREDVMEAIERAKFGINDKQLRPSIISKELGKMFDLMDAFSDGKELH</sequence>
<keyword evidence="2" id="KW-1185">Reference proteome</keyword>
<dbReference type="GO" id="GO:0006508">
    <property type="term" value="P:proteolysis"/>
    <property type="evidence" value="ECO:0007669"/>
    <property type="project" value="UniProtKB-KW"/>
</dbReference>
<keyword evidence="1" id="KW-0645">Protease</keyword>
<dbReference type="EMBL" id="SMOL01000162">
    <property type="protein sequence ID" value="KAB2623927.1"/>
    <property type="molecule type" value="Genomic_DNA"/>
</dbReference>
<reference evidence="1 2" key="1">
    <citation type="submission" date="2019-09" db="EMBL/GenBank/DDBJ databases">
        <authorList>
            <person name="Ou C."/>
        </authorList>
    </citation>
    <scope>NUCLEOTIDE SEQUENCE [LARGE SCALE GENOMIC DNA]</scope>
    <source>
        <strain evidence="1">S2</strain>
        <tissue evidence="1">Leaf</tissue>
    </source>
</reference>
<reference evidence="1 2" key="2">
    <citation type="submission" date="2019-11" db="EMBL/GenBank/DDBJ databases">
        <title>A de novo genome assembly of a pear dwarfing rootstock.</title>
        <authorList>
            <person name="Wang F."/>
            <person name="Wang J."/>
            <person name="Li S."/>
            <person name="Zhang Y."/>
            <person name="Fang M."/>
            <person name="Ma L."/>
            <person name="Zhao Y."/>
            <person name="Jiang S."/>
        </authorList>
    </citation>
    <scope>NUCLEOTIDE SEQUENCE [LARGE SCALE GENOMIC DNA]</scope>
    <source>
        <strain evidence="1">S2</strain>
        <tissue evidence="1">Leaf</tissue>
    </source>
</reference>
<evidence type="ECO:0000313" key="2">
    <source>
        <dbReference type="Proteomes" id="UP000327157"/>
    </source>
</evidence>
<protein>
    <submittedName>
        <fullName evidence="1">ATP-dependent zinc metalloprotease FTSH</fullName>
    </submittedName>
</protein>
<proteinExistence type="predicted"/>
<comment type="caution">
    <text evidence="1">The sequence shown here is derived from an EMBL/GenBank/DDBJ whole genome shotgun (WGS) entry which is preliminary data.</text>
</comment>